<dbReference type="GO" id="GO:0016887">
    <property type="term" value="F:ATP hydrolysis activity"/>
    <property type="evidence" value="ECO:0007669"/>
    <property type="project" value="InterPro"/>
</dbReference>
<dbReference type="OrthoDB" id="2085943at2"/>
<name>A0A0M2NMK3_9FIRM</name>
<dbReference type="SMART" id="SM00382">
    <property type="entry name" value="AAA"/>
    <property type="match status" value="2"/>
</dbReference>
<gene>
    <name evidence="6" type="ORF">CHK_0803</name>
</gene>
<evidence type="ECO:0000259" key="5">
    <source>
        <dbReference type="PROSITE" id="PS50893"/>
    </source>
</evidence>
<sequence length="491" mass="54512">MRKELLRADAICKSIHQKSILSHVTFHIFEGETFVVLGASGAGKSCLAQILGGIWHMDSGQIFFQGRPVCFHSPEDAQALGVHIVQKHGKIVDALSISENIFLLRQQQFMIPRQQNSEQTKRLEHMVGLYRSPDTPAADLSGPEKSLVELAGALSADPCLLILDEATLGYSDITRQKMNYVISLLKQKKSSVLYATDSIRDALSIADRILVLRDGVAAGIFDTNEKKPDEHTLIAAMAGKDSIRLPQEHKIKKHPVFEVQNLCSSLIANVNFVVNEGETLGIIGPAGGNKTVLLELLYGFLRKKSGSMLLDGVPIQIRHPADAKKYGIGYFTSDRSHSSLVSELTVLENISLCAAKKLGQFGFLKPHIEKHYAKELLEKMSIPLSCLQKPVGQLSSSIQQKVQLIQCMVHHPRILLMYEPINDIDLQTKQFFRRFIKKLAADGVSIVIATYNMEEAQDLCDRFIIIYDGQIKGELSKKEALQSSMIALMQK</sequence>
<keyword evidence="2" id="KW-0677">Repeat</keyword>
<dbReference type="PANTHER" id="PTHR43790:SF9">
    <property type="entry name" value="GALACTOFURANOSE TRANSPORTER ATP-BINDING PROTEIN YTFR"/>
    <property type="match status" value="1"/>
</dbReference>
<dbReference type="InterPro" id="IPR003593">
    <property type="entry name" value="AAA+_ATPase"/>
</dbReference>
<dbReference type="InterPro" id="IPR027417">
    <property type="entry name" value="P-loop_NTPase"/>
</dbReference>
<dbReference type="PROSITE" id="PS50893">
    <property type="entry name" value="ABC_TRANSPORTER_2"/>
    <property type="match status" value="2"/>
</dbReference>
<dbReference type="AlphaFoldDB" id="A0A0M2NMK3"/>
<dbReference type="EMBL" id="LAYJ01000068">
    <property type="protein sequence ID" value="KKI51637.1"/>
    <property type="molecule type" value="Genomic_DNA"/>
</dbReference>
<dbReference type="InterPro" id="IPR003439">
    <property type="entry name" value="ABC_transporter-like_ATP-bd"/>
</dbReference>
<keyword evidence="1" id="KW-0813">Transport</keyword>
<keyword evidence="3" id="KW-0547">Nucleotide-binding</keyword>
<dbReference type="SUPFAM" id="SSF52540">
    <property type="entry name" value="P-loop containing nucleoside triphosphate hydrolases"/>
    <property type="match status" value="2"/>
</dbReference>
<dbReference type="Pfam" id="PF00005">
    <property type="entry name" value="ABC_tran"/>
    <property type="match status" value="2"/>
</dbReference>
<evidence type="ECO:0000256" key="3">
    <source>
        <dbReference type="ARBA" id="ARBA00022741"/>
    </source>
</evidence>
<evidence type="ECO:0000313" key="7">
    <source>
        <dbReference type="Proteomes" id="UP000034076"/>
    </source>
</evidence>
<dbReference type="InterPro" id="IPR050107">
    <property type="entry name" value="ABC_carbohydrate_import_ATPase"/>
</dbReference>
<keyword evidence="4 6" id="KW-0067">ATP-binding</keyword>
<feature type="domain" description="ABC transporter" evidence="5">
    <location>
        <begin position="6"/>
        <end position="239"/>
    </location>
</feature>
<protein>
    <submittedName>
        <fullName evidence="6">Ribose ABC transport system, ATP-binding protein RbsA</fullName>
    </submittedName>
</protein>
<accession>A0A0M2NMK3</accession>
<dbReference type="RefSeq" id="WP_046442739.1">
    <property type="nucleotide sequence ID" value="NZ_LAYJ01000068.1"/>
</dbReference>
<organism evidence="6 7">
    <name type="scientific">Christensenella hongkongensis</name>
    <dbReference type="NCBI Taxonomy" id="270498"/>
    <lineage>
        <taxon>Bacteria</taxon>
        <taxon>Bacillati</taxon>
        <taxon>Bacillota</taxon>
        <taxon>Clostridia</taxon>
        <taxon>Christensenellales</taxon>
        <taxon>Christensenellaceae</taxon>
        <taxon>Christensenella</taxon>
    </lineage>
</organism>
<feature type="domain" description="ABC transporter" evidence="5">
    <location>
        <begin position="251"/>
        <end position="491"/>
    </location>
</feature>
<keyword evidence="7" id="KW-1185">Reference proteome</keyword>
<dbReference type="Gene3D" id="3.40.50.300">
    <property type="entry name" value="P-loop containing nucleotide triphosphate hydrolases"/>
    <property type="match status" value="2"/>
</dbReference>
<dbReference type="GO" id="GO:0005524">
    <property type="term" value="F:ATP binding"/>
    <property type="evidence" value="ECO:0007669"/>
    <property type="project" value="UniProtKB-KW"/>
</dbReference>
<comment type="caution">
    <text evidence="6">The sequence shown here is derived from an EMBL/GenBank/DDBJ whole genome shotgun (WGS) entry which is preliminary data.</text>
</comment>
<evidence type="ECO:0000256" key="2">
    <source>
        <dbReference type="ARBA" id="ARBA00022737"/>
    </source>
</evidence>
<evidence type="ECO:0000256" key="1">
    <source>
        <dbReference type="ARBA" id="ARBA00022448"/>
    </source>
</evidence>
<dbReference type="PANTHER" id="PTHR43790">
    <property type="entry name" value="CARBOHYDRATE TRANSPORT ATP-BINDING PROTEIN MG119-RELATED"/>
    <property type="match status" value="1"/>
</dbReference>
<reference evidence="6 7" key="1">
    <citation type="submission" date="2015-04" db="EMBL/GenBank/DDBJ databases">
        <title>Draft genome sequence of bacteremic isolate Catabacter hongkongensis type strain HKU16T.</title>
        <authorList>
            <person name="Lau S.K."/>
            <person name="Teng J.L."/>
            <person name="Huang Y."/>
            <person name="Curreem S.O."/>
            <person name="Tsui S.K."/>
            <person name="Woo P.C."/>
        </authorList>
    </citation>
    <scope>NUCLEOTIDE SEQUENCE [LARGE SCALE GENOMIC DNA]</scope>
    <source>
        <strain evidence="6 7">HKU16</strain>
    </source>
</reference>
<dbReference type="Proteomes" id="UP000034076">
    <property type="component" value="Unassembled WGS sequence"/>
</dbReference>
<proteinExistence type="predicted"/>
<evidence type="ECO:0000256" key="4">
    <source>
        <dbReference type="ARBA" id="ARBA00022840"/>
    </source>
</evidence>
<evidence type="ECO:0000313" key="6">
    <source>
        <dbReference type="EMBL" id="KKI51637.1"/>
    </source>
</evidence>
<dbReference type="STRING" id="270498.CHK_0803"/>